<dbReference type="InParanoid" id="A0A165E872"/>
<dbReference type="InterPro" id="IPR013108">
    <property type="entry name" value="Amidohydro_3"/>
</dbReference>
<dbReference type="Gene3D" id="2.30.40.10">
    <property type="entry name" value="Urease, subunit C, domain 1"/>
    <property type="match status" value="1"/>
</dbReference>
<dbReference type="AlphaFoldDB" id="A0A165E872"/>
<organism evidence="2 3">
    <name type="scientific">Laetiporus sulphureus 93-53</name>
    <dbReference type="NCBI Taxonomy" id="1314785"/>
    <lineage>
        <taxon>Eukaryota</taxon>
        <taxon>Fungi</taxon>
        <taxon>Dikarya</taxon>
        <taxon>Basidiomycota</taxon>
        <taxon>Agaricomycotina</taxon>
        <taxon>Agaricomycetes</taxon>
        <taxon>Polyporales</taxon>
        <taxon>Laetiporus</taxon>
    </lineage>
</organism>
<dbReference type="InterPro" id="IPR032466">
    <property type="entry name" value="Metal_Hydrolase"/>
</dbReference>
<dbReference type="SUPFAM" id="SSF51556">
    <property type="entry name" value="Metallo-dependent hydrolases"/>
    <property type="match status" value="1"/>
</dbReference>
<dbReference type="InterPro" id="IPR051781">
    <property type="entry name" value="Metallo-dep_Hydrolase"/>
</dbReference>
<sequence length="964" mass="105163">MVSKMHPPDLPMSIAAEKTAPRPRSHRLLYALCALIVTVALLAADAYIQTASSADASRVHHVPFNAAQILSQCAALRQTPGPPEGFLERDSSDRFEPGTKPTLIKNAAIWTGARNGAEIVYGDIYIDKGVVKRIGYIPDSVYAKADDVQVVDAQGSWVTPGLVDLHSHVGLFSIPFMRGAYDVNSAHGPVVPWLRSIDAFDTHDEAFKLAIAGGVTSVQVLPGSGNAIGGQAFMFKLRKTLDKSPSSMILEPPHNLGINNSEPESSEPLRWRHMKQACGENLIRYGNRMDTAWSFRSAYNEARKIKVTQDMFCAKAEAGLWDEIKGQEYPENLQWEMLVDVLRGRVKISNHCYEEVDLDDIVRLTNEFQFPIASFHHASEAWLVPDVLKRTWGGTPAVSVFATSARYKREAYRSSPFAARVLADNGIPVVMKSDHPILNSRYLLYEAQQAHYYGLSPNVALASVTVTPATAAGMEHRIGILHEGADADVVLWDSHPLQLGATPRKVWIDGILQVGFEEENIIIGKDKDTPEFRELPQVPNWDKEREEAIKWEGLPPLMPVREKGRVAFRNVREIWKRDEDHGIKPLTNEEELVDVVVDRGQVTCVGKHCLGGINAKYVIDLQGGSISPSFMSFGSTLGVEEISAEPSTGDGALYNPLLSDLPEILGDRGGLVRAADALQFGTRNALIAHRAGVTYATTLPGSTGFSSIIAGLSVTYRTGASHALERGAIVKEVTALHVVIERSAPFSSGGAVSVSTQIATLRRLLQNGEPEGTETGYWFRQAAKGSIPLVVEVSSADIMATLLKLKEDIHQDRGSVIKMVFFRATEAHLIANEIAKAKVGVILEPARPFPQTWDERRILAGPPLTNDTALITLTRAGVIVGVGVREPWEPANTRFDIAWAALETNGRMTPRQAHALASTNLEAILGVDGWLDGELVAYTGGSALEFTSKPVAVISAGRRLVDVL</sequence>
<dbReference type="Gene3D" id="3.20.20.140">
    <property type="entry name" value="Metal-dependent hydrolases"/>
    <property type="match status" value="2"/>
</dbReference>
<evidence type="ECO:0000313" key="2">
    <source>
        <dbReference type="EMBL" id="KZT06435.1"/>
    </source>
</evidence>
<dbReference type="OrthoDB" id="10258955at2759"/>
<accession>A0A165E872</accession>
<dbReference type="SUPFAM" id="SSF51338">
    <property type="entry name" value="Composite domain of metallo-dependent hydrolases"/>
    <property type="match status" value="1"/>
</dbReference>
<dbReference type="Proteomes" id="UP000076871">
    <property type="component" value="Unassembled WGS sequence"/>
</dbReference>
<dbReference type="Pfam" id="PF07969">
    <property type="entry name" value="Amidohydro_3"/>
    <property type="match status" value="1"/>
</dbReference>
<dbReference type="EMBL" id="KV427624">
    <property type="protein sequence ID" value="KZT06435.1"/>
    <property type="molecule type" value="Genomic_DNA"/>
</dbReference>
<dbReference type="InterPro" id="IPR011059">
    <property type="entry name" value="Metal-dep_hydrolase_composite"/>
</dbReference>
<keyword evidence="3" id="KW-1185">Reference proteome</keyword>
<reference evidence="2 3" key="1">
    <citation type="journal article" date="2016" name="Mol. Biol. Evol.">
        <title>Comparative Genomics of Early-Diverging Mushroom-Forming Fungi Provides Insights into the Origins of Lignocellulose Decay Capabilities.</title>
        <authorList>
            <person name="Nagy L.G."/>
            <person name="Riley R."/>
            <person name="Tritt A."/>
            <person name="Adam C."/>
            <person name="Daum C."/>
            <person name="Floudas D."/>
            <person name="Sun H."/>
            <person name="Yadav J.S."/>
            <person name="Pangilinan J."/>
            <person name="Larsson K.H."/>
            <person name="Matsuura K."/>
            <person name="Barry K."/>
            <person name="Labutti K."/>
            <person name="Kuo R."/>
            <person name="Ohm R.A."/>
            <person name="Bhattacharya S.S."/>
            <person name="Shirouzu T."/>
            <person name="Yoshinaga Y."/>
            <person name="Martin F.M."/>
            <person name="Grigoriev I.V."/>
            <person name="Hibbett D.S."/>
        </authorList>
    </citation>
    <scope>NUCLEOTIDE SEQUENCE [LARGE SCALE GENOMIC DNA]</scope>
    <source>
        <strain evidence="2 3">93-53</strain>
    </source>
</reference>
<protein>
    <submittedName>
        <fullName evidence="2">Composite domain of metallo-dependent hydrolase</fullName>
    </submittedName>
</protein>
<dbReference type="GeneID" id="63825936"/>
<feature type="domain" description="Amidohydrolase 3" evidence="1">
    <location>
        <begin position="406"/>
        <end position="510"/>
    </location>
</feature>
<dbReference type="PANTHER" id="PTHR43135">
    <property type="entry name" value="ALPHA-D-RIBOSE 1-METHYLPHOSPHONATE 5-TRIPHOSPHATE DIPHOSPHATASE"/>
    <property type="match status" value="1"/>
</dbReference>
<evidence type="ECO:0000313" key="3">
    <source>
        <dbReference type="Proteomes" id="UP000076871"/>
    </source>
</evidence>
<gene>
    <name evidence="2" type="ORF">LAESUDRAFT_725871</name>
</gene>
<name>A0A165E872_9APHY</name>
<dbReference type="RefSeq" id="XP_040764175.1">
    <property type="nucleotide sequence ID" value="XM_040908907.1"/>
</dbReference>
<dbReference type="PANTHER" id="PTHR43135:SF3">
    <property type="entry name" value="ALPHA-D-RIBOSE 1-METHYLPHOSPHONATE 5-TRIPHOSPHATE DIPHOSPHATASE"/>
    <property type="match status" value="1"/>
</dbReference>
<evidence type="ECO:0000259" key="1">
    <source>
        <dbReference type="Pfam" id="PF07969"/>
    </source>
</evidence>
<proteinExistence type="predicted"/>
<keyword evidence="2" id="KW-0378">Hydrolase</keyword>
<dbReference type="GO" id="GO:0016810">
    <property type="term" value="F:hydrolase activity, acting on carbon-nitrogen (but not peptide) bonds"/>
    <property type="evidence" value="ECO:0007669"/>
    <property type="project" value="InterPro"/>
</dbReference>